<comment type="caution">
    <text evidence="2">The sequence shown here is derived from an EMBL/GenBank/DDBJ whole genome shotgun (WGS) entry which is preliminary data.</text>
</comment>
<feature type="domain" description="OTU" evidence="1">
    <location>
        <begin position="231"/>
        <end position="294"/>
    </location>
</feature>
<reference evidence="2" key="1">
    <citation type="submission" date="2021-06" db="EMBL/GenBank/DDBJ databases">
        <authorList>
            <person name="Kallberg Y."/>
            <person name="Tangrot J."/>
            <person name="Rosling A."/>
        </authorList>
    </citation>
    <scope>NUCLEOTIDE SEQUENCE</scope>
    <source>
        <strain evidence="2">FL966</strain>
    </source>
</reference>
<dbReference type="Gene3D" id="3.90.70.80">
    <property type="match status" value="1"/>
</dbReference>
<dbReference type="AlphaFoldDB" id="A0A9N9J8A2"/>
<dbReference type="CDD" id="cd22744">
    <property type="entry name" value="OTU"/>
    <property type="match status" value="1"/>
</dbReference>
<dbReference type="GO" id="GO:0006355">
    <property type="term" value="P:regulation of DNA-templated transcription"/>
    <property type="evidence" value="ECO:0007669"/>
    <property type="project" value="InterPro"/>
</dbReference>
<dbReference type="PANTHER" id="PTHR31669:SF251">
    <property type="entry name" value="PROTEIN FAR1-RELATED SEQUENCE"/>
    <property type="match status" value="1"/>
</dbReference>
<dbReference type="InterPro" id="IPR003323">
    <property type="entry name" value="OTU_dom"/>
</dbReference>
<protein>
    <submittedName>
        <fullName evidence="2">8571_t:CDS:1</fullName>
    </submittedName>
</protein>
<gene>
    <name evidence="2" type="ORF">CPELLU_LOCUS15641</name>
</gene>
<dbReference type="Proteomes" id="UP000789759">
    <property type="component" value="Unassembled WGS sequence"/>
</dbReference>
<keyword evidence="3" id="KW-1185">Reference proteome</keyword>
<accession>A0A9N9J8A2</accession>
<proteinExistence type="predicted"/>
<evidence type="ECO:0000313" key="3">
    <source>
        <dbReference type="Proteomes" id="UP000789759"/>
    </source>
</evidence>
<sequence>MIDATYKTNLYKLPLINTVGVSNIGNAKTLNTYQITIYNTFACSPEVFVSDRDQALQKAADSIFPAAKKMIYIWHILAQNLPTTCRKLFNSNEDYNKLLLSVQKVAYVKEINKVENTFNEVKQVVAKTERSHARLKKVIEAASGLEQYLKHNSVPLLFSSSLLIDIAASKALYKLKDKYKSLSDCGSKTTLLDKIKALVAKKNIIPKALLHIKSKRQTSTKCGLLRSEYQNKVIDVNGDSNCGYRALAVCLEKNESEWLEIRKELYRELNENKQFYKTLFLVKDNYETIIKEVF</sequence>
<dbReference type="EMBL" id="CAJVQA010021041">
    <property type="protein sequence ID" value="CAG8766993.1"/>
    <property type="molecule type" value="Genomic_DNA"/>
</dbReference>
<dbReference type="PANTHER" id="PTHR31669">
    <property type="entry name" value="PROTEIN FAR1-RELATED SEQUENCE 10-RELATED"/>
    <property type="match status" value="1"/>
</dbReference>
<dbReference type="PROSITE" id="PS50802">
    <property type="entry name" value="OTU"/>
    <property type="match status" value="1"/>
</dbReference>
<evidence type="ECO:0000313" key="2">
    <source>
        <dbReference type="EMBL" id="CAG8766993.1"/>
    </source>
</evidence>
<dbReference type="OrthoDB" id="2432000at2759"/>
<name>A0A9N9J8A2_9GLOM</name>
<dbReference type="InterPro" id="IPR031052">
    <property type="entry name" value="FHY3/FAR1"/>
</dbReference>
<organism evidence="2 3">
    <name type="scientific">Cetraspora pellucida</name>
    <dbReference type="NCBI Taxonomy" id="1433469"/>
    <lineage>
        <taxon>Eukaryota</taxon>
        <taxon>Fungi</taxon>
        <taxon>Fungi incertae sedis</taxon>
        <taxon>Mucoromycota</taxon>
        <taxon>Glomeromycotina</taxon>
        <taxon>Glomeromycetes</taxon>
        <taxon>Diversisporales</taxon>
        <taxon>Gigasporaceae</taxon>
        <taxon>Cetraspora</taxon>
    </lineage>
</organism>
<evidence type="ECO:0000259" key="1">
    <source>
        <dbReference type="PROSITE" id="PS50802"/>
    </source>
</evidence>